<proteinExistence type="predicted"/>
<feature type="transmembrane region" description="Helical" evidence="1">
    <location>
        <begin position="12"/>
        <end position="33"/>
    </location>
</feature>
<keyword evidence="3" id="KW-1185">Reference proteome</keyword>
<evidence type="ECO:0000313" key="2">
    <source>
        <dbReference type="EMBL" id="OIU69701.1"/>
    </source>
</evidence>
<comment type="caution">
    <text evidence="2">The sequence shown here is derived from an EMBL/GenBank/DDBJ whole genome shotgun (WGS) entry which is preliminary data.</text>
</comment>
<keyword evidence="1" id="KW-0812">Transmembrane</keyword>
<dbReference type="OrthoDB" id="2964362at2"/>
<keyword evidence="1" id="KW-0472">Membrane</keyword>
<dbReference type="Proteomes" id="UP000182062">
    <property type="component" value="Unassembled WGS sequence"/>
</dbReference>
<evidence type="ECO:0000256" key="1">
    <source>
        <dbReference type="SAM" id="Phobius"/>
    </source>
</evidence>
<dbReference type="EMBL" id="MINN01000117">
    <property type="protein sequence ID" value="OIU69701.1"/>
    <property type="molecule type" value="Genomic_DNA"/>
</dbReference>
<evidence type="ECO:0000313" key="3">
    <source>
        <dbReference type="Proteomes" id="UP000182062"/>
    </source>
</evidence>
<dbReference type="AlphaFoldDB" id="A0A1J6VWR7"/>
<accession>A0A1J6VWR7</accession>
<gene>
    <name evidence="2" type="ORF">BHE18_01930</name>
</gene>
<sequence>MKIREEKGYALVLSLLIITVFMAVALSLLAASYNNSKQSSKVEENYQAAAIAEMGIPYYQTSIIYALEKARDTVLAEIARDKNAGLNEEEIFNLMITKFTDFLKEEKVEVGEGASFELKRTISPAGDTGLFIEITSTGLKKKERFTLFAETTIPLTITPAVNNGDSYTGDFLKKIPLPAVPDSCKNPASLNNRCKEVLLTTSKTYSENNMKIQKDLVYSLNDLTLTGNNNNLENSSIHVDGQFTMGKNMNNAKNIILEVGKNAIFNGHLDLEGESAVYIGGDMKVGKHLNVSSGSKVCVAGKLEVSGHKNIYGKLFIKEQNKEGFYENCAGGNPVEQPASVYWSSDIEDTFTYYYDKKDK</sequence>
<organism evidence="2 3">
    <name type="scientific">Rossellomorea aquimaris</name>
    <dbReference type="NCBI Taxonomy" id="189382"/>
    <lineage>
        <taxon>Bacteria</taxon>
        <taxon>Bacillati</taxon>
        <taxon>Bacillota</taxon>
        <taxon>Bacilli</taxon>
        <taxon>Bacillales</taxon>
        <taxon>Bacillaceae</taxon>
        <taxon>Rossellomorea</taxon>
    </lineage>
</organism>
<protein>
    <submittedName>
        <fullName evidence="2">Uncharacterized protein</fullName>
    </submittedName>
</protein>
<reference evidence="2 3" key="1">
    <citation type="submission" date="2016-09" db="EMBL/GenBank/DDBJ databases">
        <title>Bacillus aquimaris SAMM genome sequence reveals colonization and biosurfactant production capacities.</title>
        <authorList>
            <person name="Waghmode S.R."/>
            <person name="Suryavanshi M.V."/>
        </authorList>
    </citation>
    <scope>NUCLEOTIDE SEQUENCE [LARGE SCALE GENOMIC DNA]</scope>
    <source>
        <strain evidence="2 3">SAMM</strain>
    </source>
</reference>
<keyword evidence="1" id="KW-1133">Transmembrane helix</keyword>
<name>A0A1J6VWR7_9BACI</name>
<dbReference type="RefSeq" id="WP_071619806.1">
    <property type="nucleotide sequence ID" value="NZ_MINN01000117.1"/>
</dbReference>